<protein>
    <submittedName>
        <fullName evidence="4">Slit protein-like protein 1</fullName>
    </submittedName>
</protein>
<proteinExistence type="predicted"/>
<comment type="caution">
    <text evidence="4">The sequence shown here is derived from an EMBL/GenBank/DDBJ whole genome shotgun (WGS) entry which is preliminary data.</text>
</comment>
<dbReference type="InterPro" id="IPR000372">
    <property type="entry name" value="LRRNT"/>
</dbReference>
<dbReference type="InterPro" id="IPR001611">
    <property type="entry name" value="Leu-rich_rpt"/>
</dbReference>
<reference evidence="4 5" key="1">
    <citation type="journal article" date="2015" name="Parasit. Vectors">
        <title>Draft genome of the scabies mite.</title>
        <authorList>
            <person name="Rider S.D.Jr."/>
            <person name="Morgan M.S."/>
            <person name="Arlian L.G."/>
        </authorList>
    </citation>
    <scope>NUCLEOTIDE SEQUENCE [LARGE SCALE GENOMIC DNA]</scope>
    <source>
        <strain evidence="4">Arlian Lab</strain>
    </source>
</reference>
<feature type="non-terminal residue" evidence="4">
    <location>
        <position position="178"/>
    </location>
</feature>
<dbReference type="SUPFAM" id="SSF52058">
    <property type="entry name" value="L domain-like"/>
    <property type="match status" value="2"/>
</dbReference>
<dbReference type="EMBL" id="JXLN01012861">
    <property type="protein sequence ID" value="KPM08906.1"/>
    <property type="molecule type" value="Genomic_DNA"/>
</dbReference>
<dbReference type="Proteomes" id="UP000616769">
    <property type="component" value="Unassembled WGS sequence"/>
</dbReference>
<name>A0A132AD32_SARSC</name>
<dbReference type="InterPro" id="IPR032675">
    <property type="entry name" value="LRR_dom_sf"/>
</dbReference>
<dbReference type="PANTHER" id="PTHR24369">
    <property type="entry name" value="ANTIGEN BSP, PUTATIVE-RELATED"/>
    <property type="match status" value="1"/>
</dbReference>
<dbReference type="InterPro" id="IPR050541">
    <property type="entry name" value="LRR_TM_domain-containing"/>
</dbReference>
<dbReference type="AlphaFoldDB" id="A0A132AD32"/>
<dbReference type="Pfam" id="PF01462">
    <property type="entry name" value="LRRNT"/>
    <property type="match status" value="1"/>
</dbReference>
<dbReference type="Pfam" id="PF13855">
    <property type="entry name" value="LRR_8"/>
    <property type="match status" value="1"/>
</dbReference>
<sequence length="178" mass="20549">LLNKNRIKCLRRGIFADLKHLNLLHLGRNPFICDCNLRWLSLYLKERPSLETSDARCEEPKRNNRKRLTQLNSDRFKCKGTEELRTKYASQCMIDTKCPKNCVCEGTIVDCSRLNLHHLPENVPKFATELDLRNNSLMDIQDGALNGAENLQDLLLSNNRLKHISPKMFASLKNLTTL</sequence>
<gene>
    <name evidence="4" type="ORF">QR98_0074320</name>
</gene>
<dbReference type="VEuPathDB" id="VectorBase:SSCA010197"/>
<dbReference type="SMART" id="SM00013">
    <property type="entry name" value="LRRNT"/>
    <property type="match status" value="1"/>
</dbReference>
<evidence type="ECO:0000256" key="2">
    <source>
        <dbReference type="ARBA" id="ARBA00022729"/>
    </source>
</evidence>
<dbReference type="GO" id="GO:0005886">
    <property type="term" value="C:plasma membrane"/>
    <property type="evidence" value="ECO:0007669"/>
    <property type="project" value="TreeGrafter"/>
</dbReference>
<keyword evidence="1" id="KW-0433">Leucine-rich repeat</keyword>
<keyword evidence="3" id="KW-0677">Repeat</keyword>
<dbReference type="Gene3D" id="3.80.10.10">
    <property type="entry name" value="Ribonuclease Inhibitor"/>
    <property type="match status" value="2"/>
</dbReference>
<evidence type="ECO:0000256" key="3">
    <source>
        <dbReference type="ARBA" id="ARBA00022737"/>
    </source>
</evidence>
<evidence type="ECO:0000256" key="1">
    <source>
        <dbReference type="ARBA" id="ARBA00022614"/>
    </source>
</evidence>
<dbReference type="PROSITE" id="PS51450">
    <property type="entry name" value="LRR"/>
    <property type="match status" value="1"/>
</dbReference>
<dbReference type="OrthoDB" id="283575at2759"/>
<accession>A0A132AD32</accession>
<keyword evidence="2" id="KW-0732">Signal</keyword>
<evidence type="ECO:0000313" key="5">
    <source>
        <dbReference type="Proteomes" id="UP000616769"/>
    </source>
</evidence>
<dbReference type="SMART" id="SM00082">
    <property type="entry name" value="LRRCT"/>
    <property type="match status" value="1"/>
</dbReference>
<organism evidence="4 5">
    <name type="scientific">Sarcoptes scabiei</name>
    <name type="common">Itch mite</name>
    <name type="synonym">Acarus scabiei</name>
    <dbReference type="NCBI Taxonomy" id="52283"/>
    <lineage>
        <taxon>Eukaryota</taxon>
        <taxon>Metazoa</taxon>
        <taxon>Ecdysozoa</taxon>
        <taxon>Arthropoda</taxon>
        <taxon>Chelicerata</taxon>
        <taxon>Arachnida</taxon>
        <taxon>Acari</taxon>
        <taxon>Acariformes</taxon>
        <taxon>Sarcoptiformes</taxon>
        <taxon>Astigmata</taxon>
        <taxon>Psoroptidia</taxon>
        <taxon>Sarcoptoidea</taxon>
        <taxon>Sarcoptidae</taxon>
        <taxon>Sarcoptinae</taxon>
        <taxon>Sarcoptes</taxon>
    </lineage>
</organism>
<evidence type="ECO:0000313" key="4">
    <source>
        <dbReference type="EMBL" id="KPM08906.1"/>
    </source>
</evidence>
<dbReference type="InterPro" id="IPR000483">
    <property type="entry name" value="Cys-rich_flank_reg_C"/>
</dbReference>
<dbReference type="PANTHER" id="PTHR24369:SF210">
    <property type="entry name" value="CHAOPTIN-RELATED"/>
    <property type="match status" value="1"/>
</dbReference>